<feature type="domain" description="HD-CE" evidence="1">
    <location>
        <begin position="70"/>
        <end position="269"/>
    </location>
</feature>
<gene>
    <name evidence="2" type="ORF">OJ996_15370</name>
</gene>
<reference evidence="2" key="1">
    <citation type="submission" date="2022-10" db="EMBL/GenBank/DDBJ databases">
        <title>Luteolibacter sp. GHJ8, whole genome shotgun sequencing project.</title>
        <authorList>
            <person name="Zhao G."/>
            <person name="Shen L."/>
        </authorList>
    </citation>
    <scope>NUCLEOTIDE SEQUENCE</scope>
    <source>
        <strain evidence="2">GHJ8</strain>
    </source>
</reference>
<protein>
    <recommendedName>
        <fullName evidence="1">HD-CE domain-containing protein</fullName>
    </recommendedName>
</protein>
<evidence type="ECO:0000313" key="2">
    <source>
        <dbReference type="EMBL" id="MCW1914968.1"/>
    </source>
</evidence>
<sequence length="355" mass="39851">MMHLEEILRKGKDADFPTRGGKQEYINRYESITRILAPIQTNATAGALLAEVRKKFDQKDAINPEELIYLNDHGPDHIACVISRCSDILKSHKCNIGAYEAYILLVAINLHDIGNIGGRKDHEKRVFDQIDSLGAAMGSDSAEKKLIGRIAAVHGGTVAGTKDKDTLRQILVEDHILGKTVYPRFLAALLRFADELADDTTRAARYGMISGILPEESRIYHRYSESLTSVTVRKECVRLRFEIDSETASGKFKSSTGESYLIDEIYSRLLKMHRERVYCMRHMRIRLEIPKIEFRIVVDHPSDPLSHAFQIDDVLEEVGFPDAPGKGIHGVCRSLGVKNGKEIHDIIDEIKSANA</sequence>
<dbReference type="Gene3D" id="1.10.3210.10">
    <property type="entry name" value="Hypothetical protein af1432"/>
    <property type="match status" value="1"/>
</dbReference>
<dbReference type="Proteomes" id="UP001165653">
    <property type="component" value="Unassembled WGS sequence"/>
</dbReference>
<comment type="caution">
    <text evidence="2">The sequence shown here is derived from an EMBL/GenBank/DDBJ whole genome shotgun (WGS) entry which is preliminary data.</text>
</comment>
<name>A0ABT3G561_9BACT</name>
<evidence type="ECO:0000313" key="3">
    <source>
        <dbReference type="Proteomes" id="UP001165653"/>
    </source>
</evidence>
<accession>A0ABT3G561</accession>
<organism evidence="2 3">
    <name type="scientific">Luteolibacter rhizosphaerae</name>
    <dbReference type="NCBI Taxonomy" id="2989719"/>
    <lineage>
        <taxon>Bacteria</taxon>
        <taxon>Pseudomonadati</taxon>
        <taxon>Verrucomicrobiota</taxon>
        <taxon>Verrucomicrobiia</taxon>
        <taxon>Verrucomicrobiales</taxon>
        <taxon>Verrucomicrobiaceae</taxon>
        <taxon>Luteolibacter</taxon>
    </lineage>
</organism>
<dbReference type="Pfam" id="PF24391">
    <property type="entry name" value="HD-CE"/>
    <property type="match status" value="1"/>
</dbReference>
<keyword evidence="3" id="KW-1185">Reference proteome</keyword>
<dbReference type="EMBL" id="JAPDDR010000007">
    <property type="protein sequence ID" value="MCW1914968.1"/>
    <property type="molecule type" value="Genomic_DNA"/>
</dbReference>
<dbReference type="InterPro" id="IPR056471">
    <property type="entry name" value="HD-CE"/>
</dbReference>
<proteinExistence type="predicted"/>
<evidence type="ECO:0000259" key="1">
    <source>
        <dbReference type="Pfam" id="PF24391"/>
    </source>
</evidence>
<dbReference type="SUPFAM" id="SSF109604">
    <property type="entry name" value="HD-domain/PDEase-like"/>
    <property type="match status" value="1"/>
</dbReference>